<dbReference type="CDD" id="cd01948">
    <property type="entry name" value="EAL"/>
    <property type="match status" value="1"/>
</dbReference>
<dbReference type="PROSITE" id="PS50887">
    <property type="entry name" value="GGDEF"/>
    <property type="match status" value="1"/>
</dbReference>
<dbReference type="SMART" id="SM00267">
    <property type="entry name" value="GGDEF"/>
    <property type="match status" value="1"/>
</dbReference>
<proteinExistence type="predicted"/>
<feature type="domain" description="EAL" evidence="1">
    <location>
        <begin position="173"/>
        <end position="377"/>
    </location>
</feature>
<dbReference type="Pfam" id="PF00563">
    <property type="entry name" value="EAL"/>
    <property type="match status" value="1"/>
</dbReference>
<dbReference type="Pfam" id="PF00990">
    <property type="entry name" value="GGDEF"/>
    <property type="match status" value="1"/>
</dbReference>
<dbReference type="RefSeq" id="WP_268618432.1">
    <property type="nucleotide sequence ID" value="NZ_JAMDMX010000172.1"/>
</dbReference>
<protein>
    <submittedName>
        <fullName evidence="3">EAL domain-containing protein</fullName>
    </submittedName>
</protein>
<dbReference type="InterPro" id="IPR000160">
    <property type="entry name" value="GGDEF_dom"/>
</dbReference>
<accession>A0ABT4GNV0</accession>
<evidence type="ECO:0000259" key="1">
    <source>
        <dbReference type="PROSITE" id="PS50883"/>
    </source>
</evidence>
<gene>
    <name evidence="3" type="ORF">M5X19_34120</name>
</gene>
<feature type="domain" description="GGDEF" evidence="2">
    <location>
        <begin position="32"/>
        <end position="164"/>
    </location>
</feature>
<sequence>MAYYDKLTGLSNRYMLNDYLQKSLARCKRNKQKLAVMFLDLNRFKFINDTKGHDAGDALLIQVTIRLAGVIREGDIVGRLGGDEFIYVLEDVDQSYVKDVAERILVSFSHPFVLDKDEFFTIPSIAISMFPSDGENREDMIKNADVAMYLAKKRGKNNYQFFVHEPEDVLERKIKIEHGLRRAIEKNEFNLLYQPQYELKTGKIKGLEALIRWNHPELGFVPPSEFIPVSEDTGLIVPIGKWVIETACQKNKKSQEKGIFVKVAVNVLPLQLECTEFEKMMKQILDETQLSPEFFEIEITESIMQNFNESSIIINDFKKIGVIISLDDFGTGYSSLNVLNRLPIDYLKIDKSFVDEILSNSNTAFLVKTIIEIGVNL</sequence>
<reference evidence="3 4" key="1">
    <citation type="submission" date="2022-05" db="EMBL/GenBank/DDBJ databases">
        <title>Genome Sequencing of Bee-Associated Microbes.</title>
        <authorList>
            <person name="Dunlap C."/>
        </authorList>
    </citation>
    <scope>NUCLEOTIDE SEQUENCE [LARGE SCALE GENOMIC DNA]</scope>
    <source>
        <strain evidence="3 4">NRRL B-14421</strain>
    </source>
</reference>
<dbReference type="Gene3D" id="3.30.70.270">
    <property type="match status" value="1"/>
</dbReference>
<dbReference type="CDD" id="cd01949">
    <property type="entry name" value="GGDEF"/>
    <property type="match status" value="1"/>
</dbReference>
<dbReference type="Gene3D" id="3.20.20.450">
    <property type="entry name" value="EAL domain"/>
    <property type="match status" value="1"/>
</dbReference>
<dbReference type="InterPro" id="IPR001633">
    <property type="entry name" value="EAL_dom"/>
</dbReference>
<evidence type="ECO:0000313" key="4">
    <source>
        <dbReference type="Proteomes" id="UP001527099"/>
    </source>
</evidence>
<dbReference type="InterPro" id="IPR052155">
    <property type="entry name" value="Biofilm_reg_signaling"/>
</dbReference>
<dbReference type="SMART" id="SM00052">
    <property type="entry name" value="EAL"/>
    <property type="match status" value="1"/>
</dbReference>
<dbReference type="InterPro" id="IPR043128">
    <property type="entry name" value="Rev_trsase/Diguanyl_cyclase"/>
</dbReference>
<dbReference type="SUPFAM" id="SSF55073">
    <property type="entry name" value="Nucleotide cyclase"/>
    <property type="match status" value="1"/>
</dbReference>
<dbReference type="PROSITE" id="PS50883">
    <property type="entry name" value="EAL"/>
    <property type="match status" value="1"/>
</dbReference>
<dbReference type="InterPro" id="IPR029787">
    <property type="entry name" value="Nucleotide_cyclase"/>
</dbReference>
<dbReference type="NCBIfam" id="TIGR00254">
    <property type="entry name" value="GGDEF"/>
    <property type="match status" value="1"/>
</dbReference>
<dbReference type="PANTHER" id="PTHR44757">
    <property type="entry name" value="DIGUANYLATE CYCLASE DGCP"/>
    <property type="match status" value="1"/>
</dbReference>
<name>A0ABT4GNV0_9BACL</name>
<dbReference type="SUPFAM" id="SSF141868">
    <property type="entry name" value="EAL domain-like"/>
    <property type="match status" value="1"/>
</dbReference>
<evidence type="ECO:0000259" key="2">
    <source>
        <dbReference type="PROSITE" id="PS50887"/>
    </source>
</evidence>
<dbReference type="PANTHER" id="PTHR44757:SF2">
    <property type="entry name" value="BIOFILM ARCHITECTURE MAINTENANCE PROTEIN MBAA"/>
    <property type="match status" value="1"/>
</dbReference>
<dbReference type="EMBL" id="JAMDMX010000172">
    <property type="protein sequence ID" value="MCY9697857.1"/>
    <property type="molecule type" value="Genomic_DNA"/>
</dbReference>
<dbReference type="InterPro" id="IPR035919">
    <property type="entry name" value="EAL_sf"/>
</dbReference>
<organism evidence="3 4">
    <name type="scientific">Paenibacillus alginolyticus</name>
    <dbReference type="NCBI Taxonomy" id="59839"/>
    <lineage>
        <taxon>Bacteria</taxon>
        <taxon>Bacillati</taxon>
        <taxon>Bacillota</taxon>
        <taxon>Bacilli</taxon>
        <taxon>Bacillales</taxon>
        <taxon>Paenibacillaceae</taxon>
        <taxon>Paenibacillus</taxon>
    </lineage>
</organism>
<comment type="caution">
    <text evidence="3">The sequence shown here is derived from an EMBL/GenBank/DDBJ whole genome shotgun (WGS) entry which is preliminary data.</text>
</comment>
<keyword evidence="4" id="KW-1185">Reference proteome</keyword>
<dbReference type="Proteomes" id="UP001527099">
    <property type="component" value="Unassembled WGS sequence"/>
</dbReference>
<evidence type="ECO:0000313" key="3">
    <source>
        <dbReference type="EMBL" id="MCY9697857.1"/>
    </source>
</evidence>